<evidence type="ECO:0000256" key="6">
    <source>
        <dbReference type="ARBA" id="ARBA00044907"/>
    </source>
</evidence>
<dbReference type="GO" id="GO:0046872">
    <property type="term" value="F:metal ion binding"/>
    <property type="evidence" value="ECO:0007669"/>
    <property type="project" value="UniProtKB-KW"/>
</dbReference>
<accession>A0A2M7KAT1</accession>
<dbReference type="AlphaFoldDB" id="A0A2M8CDK4"/>
<proteinExistence type="inferred from homology"/>
<evidence type="ECO:0000256" key="3">
    <source>
        <dbReference type="ARBA" id="ARBA00023211"/>
    </source>
</evidence>
<keyword evidence="2" id="KW-0479">Metal-binding</keyword>
<accession>A0A2M7PQV0</accession>
<comment type="caution">
    <text evidence="11">The sequence shown here is derived from an EMBL/GenBank/DDBJ whole genome shotgun (WGS) entry which is preliminary data.</text>
</comment>
<dbReference type="CDD" id="cd20308">
    <property type="entry name" value="cupin_YdaE"/>
    <property type="match status" value="1"/>
</dbReference>
<sequence>MREEEKERIKARALEYFQKAGIVLSSQEKENMEIADFGLNDFARSGLVFVVYINSFRYCAKEMVLFPNQTCPEHRHPDHNGVDGKQETFRCRYGLVYLYVEGEKSPNLHASPPTGDEKYYTVFHEIILKPGDQHTIKKNKLHWFKAGEVGAIISEFSSYSDDASDIFTDLHIKRVPEE</sequence>
<dbReference type="EC" id="5.3.1.15" evidence="8"/>
<dbReference type="EMBL" id="PFTV01000087">
    <property type="protein sequence ID" value="PJB57066.1"/>
    <property type="molecule type" value="Genomic_DNA"/>
</dbReference>
<name>A0A2M8CDK4_9BACT</name>
<dbReference type="Gene3D" id="2.60.120.10">
    <property type="entry name" value="Jelly Rolls"/>
    <property type="match status" value="1"/>
</dbReference>
<evidence type="ECO:0000256" key="7">
    <source>
        <dbReference type="ARBA" id="ARBA00044951"/>
    </source>
</evidence>
<dbReference type="EMBL" id="PFKO01000142">
    <property type="protein sequence ID" value="PIY32990.1"/>
    <property type="molecule type" value="Genomic_DNA"/>
</dbReference>
<evidence type="ECO:0000313" key="11">
    <source>
        <dbReference type="EMBL" id="PJB57066.1"/>
    </source>
</evidence>
<evidence type="ECO:0000256" key="4">
    <source>
        <dbReference type="ARBA" id="ARBA00023235"/>
    </source>
</evidence>
<dbReference type="EMBL" id="PFIP01000015">
    <property type="protein sequence ID" value="PIX35237.1"/>
    <property type="molecule type" value="Genomic_DNA"/>
</dbReference>
<evidence type="ECO:0000313" key="13">
    <source>
        <dbReference type="Proteomes" id="UP000230646"/>
    </source>
</evidence>
<reference evidence="12 13" key="2">
    <citation type="submission" date="2017-09" db="EMBL/GenBank/DDBJ databases">
        <title>Depth-based differentiation of microbial function through sediment-hosted aquifers and enrichment of novel symbionts in the deep terrestrial subsurface.</title>
        <authorList>
            <person name="Probst A.J."/>
            <person name="Ladd B."/>
            <person name="Jarett J.K."/>
            <person name="Geller-Mcgrath D.E."/>
            <person name="Sieber C.M."/>
            <person name="Emerson J.B."/>
            <person name="Anantharaman K."/>
            <person name="Thomas B.C."/>
            <person name="Malmstrom R."/>
            <person name="Stieglmeier M."/>
            <person name="Klingl A."/>
            <person name="Woyke T."/>
            <person name="Ryan C.M."/>
            <person name="Banfield J.F."/>
        </authorList>
    </citation>
    <scope>NUCLEOTIDE SEQUENCE [LARGE SCALE GENOMIC DNA]</scope>
    <source>
        <strain evidence="10">CG_4_10_14_3_um_filter_34_13</strain>
        <strain evidence="11">CG_4_9_14_3_um_filter_33_16</strain>
    </source>
</reference>
<dbReference type="GO" id="GO:0047828">
    <property type="term" value="F:D-lyxose ketol-isomerase activity"/>
    <property type="evidence" value="ECO:0007669"/>
    <property type="project" value="UniProtKB-EC"/>
</dbReference>
<evidence type="ECO:0000256" key="1">
    <source>
        <dbReference type="ARBA" id="ARBA00001936"/>
    </source>
</evidence>
<dbReference type="RefSeq" id="WP_406607279.1">
    <property type="nucleotide sequence ID" value="NZ_PFKO01000142.1"/>
</dbReference>
<dbReference type="Proteomes" id="UP000228560">
    <property type="component" value="Unassembled WGS sequence"/>
</dbReference>
<keyword evidence="4 11" id="KW-0413">Isomerase</keyword>
<comment type="cofactor">
    <cofactor evidence="1">
        <name>Mn(2+)</name>
        <dbReference type="ChEBI" id="CHEBI:29035"/>
    </cofactor>
</comment>
<organism evidence="11 12">
    <name type="scientific">Candidatus Infernicultor aquiphilus</name>
    <dbReference type="NCBI Taxonomy" id="1805029"/>
    <lineage>
        <taxon>Bacteria</taxon>
        <taxon>Pseudomonadati</taxon>
        <taxon>Atribacterota</taxon>
        <taxon>Candidatus Phoenicimicrobiia</taxon>
        <taxon>Candidatus Pheonicimicrobiales</taxon>
        <taxon>Candidatus Phoenicimicrobiaceae</taxon>
        <taxon>Candidatus Infernicultor</taxon>
    </lineage>
</organism>
<evidence type="ECO:0000313" key="12">
    <source>
        <dbReference type="Proteomes" id="UP000228560"/>
    </source>
</evidence>
<dbReference type="Pfam" id="PF07385">
    <property type="entry name" value="Lyx_isomer"/>
    <property type="match status" value="1"/>
</dbReference>
<evidence type="ECO:0000313" key="9">
    <source>
        <dbReference type="EMBL" id="PIX35237.1"/>
    </source>
</evidence>
<dbReference type="InterPro" id="IPR010864">
    <property type="entry name" value="D-lyxose_isomer"/>
</dbReference>
<dbReference type="Proteomes" id="UP000231493">
    <property type="component" value="Unassembled WGS sequence"/>
</dbReference>
<dbReference type="InterPro" id="IPR011051">
    <property type="entry name" value="RmlC_Cupin_sf"/>
</dbReference>
<dbReference type="Proteomes" id="UP000230646">
    <property type="component" value="Unassembled WGS sequence"/>
</dbReference>
<comment type="catalytic activity">
    <reaction evidence="6">
        <text>D-lyxose = D-xylulose</text>
        <dbReference type="Rhea" id="RHEA:14201"/>
        <dbReference type="ChEBI" id="CHEBI:16789"/>
        <dbReference type="ChEBI" id="CHEBI:17140"/>
        <dbReference type="EC" id="5.3.1.15"/>
    </reaction>
</comment>
<protein>
    <recommendedName>
        <fullName evidence="8">D-lyxose ketol-isomerase</fullName>
        <ecNumber evidence="8">5.3.1.15</ecNumber>
    </recommendedName>
</protein>
<keyword evidence="3" id="KW-0464">Manganese</keyword>
<evidence type="ECO:0000313" key="10">
    <source>
        <dbReference type="EMBL" id="PIY32990.1"/>
    </source>
</evidence>
<dbReference type="InterPro" id="IPR014710">
    <property type="entry name" value="RmlC-like_jellyroll"/>
</dbReference>
<accession>A0A2M8CDK4</accession>
<comment type="similarity">
    <text evidence="7">Belongs to the D-lyxose ketol-isomerase family.</text>
</comment>
<dbReference type="SUPFAM" id="SSF51182">
    <property type="entry name" value="RmlC-like cupins"/>
    <property type="match status" value="1"/>
</dbReference>
<reference evidence="9" key="1">
    <citation type="submission" date="2017-09" db="EMBL/GenBank/DDBJ databases">
        <title>Depth-based differentiation of microbial function through sediment-hosted aquifers and enrichment of novel symbionts in the deep terrestrial subsurface.</title>
        <authorList>
            <person name="Probst A.J."/>
            <person name="Ladd B."/>
            <person name="Jarett J.K."/>
            <person name="Geller-Mcgrath D.E."/>
            <person name="Sieber C.M.K."/>
            <person name="Emerson J.B."/>
            <person name="Anantharaman K."/>
            <person name="Thomas B.C."/>
            <person name="Malmstrom R."/>
            <person name="Stieglmeier M."/>
            <person name="Klingl A."/>
            <person name="Woyke T."/>
            <person name="Ryan C.M."/>
            <person name="Banfield J.F."/>
        </authorList>
    </citation>
    <scope>NUCLEOTIDE SEQUENCE</scope>
    <source>
        <strain evidence="9">CG_4_8_14_3_um_filter_34_18</strain>
    </source>
</reference>
<evidence type="ECO:0000256" key="2">
    <source>
        <dbReference type="ARBA" id="ARBA00022723"/>
    </source>
</evidence>
<evidence type="ECO:0000256" key="5">
    <source>
        <dbReference type="ARBA" id="ARBA00023277"/>
    </source>
</evidence>
<keyword evidence="5" id="KW-0119">Carbohydrate metabolism</keyword>
<gene>
    <name evidence="11" type="ORF">CO097_03625</name>
    <name evidence="10" type="ORF">COZ07_03845</name>
    <name evidence="9" type="ORF">COZ58_00815</name>
</gene>
<evidence type="ECO:0000256" key="8">
    <source>
        <dbReference type="ARBA" id="ARBA00044972"/>
    </source>
</evidence>